<reference evidence="8 9" key="1">
    <citation type="submission" date="2018-10" db="EMBL/GenBank/DDBJ databases">
        <title>Paraburkholderia sp. 7MK8-2, isolated from soil.</title>
        <authorList>
            <person name="Gao Z.-H."/>
            <person name="Qiu L.-H."/>
        </authorList>
    </citation>
    <scope>NUCLEOTIDE SEQUENCE [LARGE SCALE GENOMIC DNA]</scope>
    <source>
        <strain evidence="8 9">7MK8-2</strain>
    </source>
</reference>
<keyword evidence="2" id="KW-0004">4Fe-4S</keyword>
<organism evidence="8 9">
    <name type="scientific">Trinickia fusca</name>
    <dbReference type="NCBI Taxonomy" id="2419777"/>
    <lineage>
        <taxon>Bacteria</taxon>
        <taxon>Pseudomonadati</taxon>
        <taxon>Pseudomonadota</taxon>
        <taxon>Betaproteobacteria</taxon>
        <taxon>Burkholderiales</taxon>
        <taxon>Burkholderiaceae</taxon>
        <taxon>Trinickia</taxon>
    </lineage>
</organism>
<dbReference type="InterPro" id="IPR007197">
    <property type="entry name" value="rSAM"/>
</dbReference>
<dbReference type="InterPro" id="IPR000385">
    <property type="entry name" value="MoaA_NifB_PqqE_Fe-S-bd_CS"/>
</dbReference>
<dbReference type="EMBL" id="RBZV01000001">
    <property type="protein sequence ID" value="RKP52551.1"/>
    <property type="molecule type" value="Genomic_DNA"/>
</dbReference>
<dbReference type="PROSITE" id="PS01305">
    <property type="entry name" value="MOAA_NIFB_PQQE"/>
    <property type="match status" value="1"/>
</dbReference>
<dbReference type="PANTHER" id="PTHR43273:SF8">
    <property type="entry name" value="RADICAL SAM DOMAIN PROTEIN"/>
    <property type="match status" value="1"/>
</dbReference>
<dbReference type="CDD" id="cd01335">
    <property type="entry name" value="Radical_SAM"/>
    <property type="match status" value="1"/>
</dbReference>
<dbReference type="SFLD" id="SFLDG01386">
    <property type="entry name" value="main_SPASM_domain-containing"/>
    <property type="match status" value="1"/>
</dbReference>
<dbReference type="InterPro" id="IPR013785">
    <property type="entry name" value="Aldolase_TIM"/>
</dbReference>
<dbReference type="GO" id="GO:0016491">
    <property type="term" value="F:oxidoreductase activity"/>
    <property type="evidence" value="ECO:0007669"/>
    <property type="project" value="InterPro"/>
</dbReference>
<evidence type="ECO:0000259" key="7">
    <source>
        <dbReference type="PROSITE" id="PS51918"/>
    </source>
</evidence>
<protein>
    <submittedName>
        <fullName evidence="8">Radical SAM protein</fullName>
    </submittedName>
</protein>
<evidence type="ECO:0000256" key="2">
    <source>
        <dbReference type="ARBA" id="ARBA00022485"/>
    </source>
</evidence>
<name>A0A494XSB5_9BURK</name>
<evidence type="ECO:0000256" key="5">
    <source>
        <dbReference type="ARBA" id="ARBA00023004"/>
    </source>
</evidence>
<gene>
    <name evidence="8" type="ORF">D7S89_03330</name>
</gene>
<dbReference type="OrthoDB" id="308557at2"/>
<keyword evidence="9" id="KW-1185">Reference proteome</keyword>
<dbReference type="PANTHER" id="PTHR43273">
    <property type="entry name" value="ANAEROBIC SULFATASE-MATURATING ENZYME HOMOLOG ASLB-RELATED"/>
    <property type="match status" value="1"/>
</dbReference>
<accession>A0A494XSB5</accession>
<sequence length="415" mass="45781">MDTAIAFPANPAPAPIDLPRAYETPPLEMQLEIVFKLSERCNLNCDYCYFFHAGDETWKQHPPTASVEVFQDVLRFAVDASRQYGIRHVSIIFHGGEPLLIKKSRFAEMCRALRAQEHVDLRFDIRLQTNATLIDDEWVALFCEYGVKVGVSLDGPRDINDAHRLDMAGNSSYDATVRGLKALQAAADAGRLRQPGVICVADGKIDGARVYRHFVDDLELKSISLLTPDFTHDTAPDDEAIAGVTNFLMGALAEWLRDDDATIRVRLFSEVLQVLLDDDRAQRALARHQDLRHIVSVSSNGELGPEDTLRTTHLRFSSMGLNVRTHGLGDVLSSPVWAELTAASQTIPAGCRGCEWWACCKGGRLINRYASQNGFGNPSLYCGALQELYSAIGASLIRSGVPAMAIFQRLGIAHA</sequence>
<dbReference type="InterPro" id="IPR023867">
    <property type="entry name" value="Sulphatase_maturase_rSAM"/>
</dbReference>
<keyword evidence="4" id="KW-0479">Metal-binding</keyword>
<dbReference type="GO" id="GO:0051539">
    <property type="term" value="F:4 iron, 4 sulfur cluster binding"/>
    <property type="evidence" value="ECO:0007669"/>
    <property type="project" value="UniProtKB-KW"/>
</dbReference>
<comment type="cofactor">
    <cofactor evidence="1">
        <name>[4Fe-4S] cluster</name>
        <dbReference type="ChEBI" id="CHEBI:49883"/>
    </cofactor>
</comment>
<evidence type="ECO:0000313" key="8">
    <source>
        <dbReference type="EMBL" id="RKP52551.1"/>
    </source>
</evidence>
<dbReference type="Pfam" id="PF04055">
    <property type="entry name" value="Radical_SAM"/>
    <property type="match status" value="1"/>
</dbReference>
<keyword evidence="5" id="KW-0408">Iron</keyword>
<keyword evidence="6" id="KW-0411">Iron-sulfur</keyword>
<dbReference type="InterPro" id="IPR058240">
    <property type="entry name" value="rSAM_sf"/>
</dbReference>
<dbReference type="SFLD" id="SFLDG01067">
    <property type="entry name" value="SPASM/twitch_domain_containing"/>
    <property type="match status" value="1"/>
</dbReference>
<dbReference type="GO" id="GO:0046872">
    <property type="term" value="F:metal ion binding"/>
    <property type="evidence" value="ECO:0007669"/>
    <property type="project" value="UniProtKB-KW"/>
</dbReference>
<evidence type="ECO:0000256" key="4">
    <source>
        <dbReference type="ARBA" id="ARBA00022723"/>
    </source>
</evidence>
<dbReference type="RefSeq" id="WP_121275550.1">
    <property type="nucleotide sequence ID" value="NZ_RBZV01000001.1"/>
</dbReference>
<comment type="caution">
    <text evidence="8">The sequence shown here is derived from an EMBL/GenBank/DDBJ whole genome shotgun (WGS) entry which is preliminary data.</text>
</comment>
<evidence type="ECO:0000313" key="9">
    <source>
        <dbReference type="Proteomes" id="UP000280434"/>
    </source>
</evidence>
<evidence type="ECO:0000256" key="6">
    <source>
        <dbReference type="ARBA" id="ARBA00023014"/>
    </source>
</evidence>
<dbReference type="SFLD" id="SFLDG01072">
    <property type="entry name" value="dehydrogenase_like"/>
    <property type="match status" value="1"/>
</dbReference>
<proteinExistence type="predicted"/>
<feature type="domain" description="Radical SAM core" evidence="7">
    <location>
        <begin position="27"/>
        <end position="257"/>
    </location>
</feature>
<dbReference type="SFLD" id="SFLDS00029">
    <property type="entry name" value="Radical_SAM"/>
    <property type="match status" value="1"/>
</dbReference>
<keyword evidence="3" id="KW-0949">S-adenosyl-L-methionine</keyword>
<dbReference type="SUPFAM" id="SSF102114">
    <property type="entry name" value="Radical SAM enzymes"/>
    <property type="match status" value="1"/>
</dbReference>
<dbReference type="AlphaFoldDB" id="A0A494XSB5"/>
<dbReference type="Gene3D" id="3.20.20.70">
    <property type="entry name" value="Aldolase class I"/>
    <property type="match status" value="1"/>
</dbReference>
<dbReference type="Proteomes" id="UP000280434">
    <property type="component" value="Unassembled WGS sequence"/>
</dbReference>
<dbReference type="PROSITE" id="PS51918">
    <property type="entry name" value="RADICAL_SAM"/>
    <property type="match status" value="1"/>
</dbReference>
<evidence type="ECO:0000256" key="1">
    <source>
        <dbReference type="ARBA" id="ARBA00001966"/>
    </source>
</evidence>
<evidence type="ECO:0000256" key="3">
    <source>
        <dbReference type="ARBA" id="ARBA00022691"/>
    </source>
</evidence>